<evidence type="ECO:0000313" key="2">
    <source>
        <dbReference type="EMBL" id="MDT0449190.1"/>
    </source>
</evidence>
<comment type="caution">
    <text evidence="2">The sequence shown here is derived from an EMBL/GenBank/DDBJ whole genome shotgun (WGS) entry which is preliminary data.</text>
</comment>
<reference evidence="2" key="1">
    <citation type="submission" date="2024-05" db="EMBL/GenBank/DDBJ databases">
        <title>30 novel species of actinomycetes from the DSMZ collection.</title>
        <authorList>
            <person name="Nouioui I."/>
        </authorList>
    </citation>
    <scope>NUCLEOTIDE SEQUENCE</scope>
    <source>
        <strain evidence="2">DSM 40473</strain>
    </source>
</reference>
<evidence type="ECO:0000256" key="1">
    <source>
        <dbReference type="SAM" id="MobiDB-lite"/>
    </source>
</evidence>
<dbReference type="EMBL" id="JAVRFI010000004">
    <property type="protein sequence ID" value="MDT0449190.1"/>
    <property type="molecule type" value="Genomic_DNA"/>
</dbReference>
<sequence length="44" mass="4675">MTRARTMTTRTGRTPGETLHRTGNRCATLRPVDASLTAAEGMGA</sequence>
<dbReference type="RefSeq" id="WP_311609373.1">
    <property type="nucleotide sequence ID" value="NZ_JAVRFI010000004.1"/>
</dbReference>
<protein>
    <submittedName>
        <fullName evidence="2">Uncharacterized protein</fullName>
    </submittedName>
</protein>
<accession>A0ABU2SN31</accession>
<organism evidence="2 3">
    <name type="scientific">Streptomyces hesseae</name>
    <dbReference type="NCBI Taxonomy" id="3075519"/>
    <lineage>
        <taxon>Bacteria</taxon>
        <taxon>Bacillati</taxon>
        <taxon>Actinomycetota</taxon>
        <taxon>Actinomycetes</taxon>
        <taxon>Kitasatosporales</taxon>
        <taxon>Streptomycetaceae</taxon>
        <taxon>Streptomyces</taxon>
    </lineage>
</organism>
<evidence type="ECO:0000313" key="3">
    <source>
        <dbReference type="Proteomes" id="UP001180531"/>
    </source>
</evidence>
<keyword evidence="3" id="KW-1185">Reference proteome</keyword>
<proteinExistence type="predicted"/>
<feature type="region of interest" description="Disordered" evidence="1">
    <location>
        <begin position="1"/>
        <end position="21"/>
    </location>
</feature>
<dbReference type="Proteomes" id="UP001180531">
    <property type="component" value="Unassembled WGS sequence"/>
</dbReference>
<feature type="compositionally biased region" description="Low complexity" evidence="1">
    <location>
        <begin position="1"/>
        <end position="14"/>
    </location>
</feature>
<name>A0ABU2SN31_9ACTN</name>
<gene>
    <name evidence="2" type="ORF">RM609_08870</name>
</gene>